<evidence type="ECO:0000313" key="3">
    <source>
        <dbReference type="Proteomes" id="UP000194450"/>
    </source>
</evidence>
<dbReference type="EMBL" id="FXWH01000001">
    <property type="protein sequence ID" value="SMQ63445.1"/>
    <property type="molecule type" value="Genomic_DNA"/>
</dbReference>
<dbReference type="Proteomes" id="UP000194450">
    <property type="component" value="Unassembled WGS sequence"/>
</dbReference>
<dbReference type="PANTHER" id="PTHR33608:SF12">
    <property type="entry name" value="DUF58 DOMAIN-CONTAINING PROTEIN"/>
    <property type="match status" value="1"/>
</dbReference>
<dbReference type="RefSeq" id="WP_086434005.1">
    <property type="nucleotide sequence ID" value="NZ_FXWH01000001.1"/>
</dbReference>
<accession>A0A1Y6ELF4</accession>
<reference evidence="3" key="1">
    <citation type="submission" date="2017-04" db="EMBL/GenBank/DDBJ databases">
        <authorList>
            <person name="Varghese N."/>
            <person name="Submissions S."/>
        </authorList>
    </citation>
    <scope>NUCLEOTIDE SEQUENCE [LARGE SCALE GENOMIC DNA]</scope>
</reference>
<gene>
    <name evidence="2" type="ORF">SAMN06297229_0860</name>
</gene>
<name>A0A1Y6ELF4_9GAMM</name>
<dbReference type="PANTHER" id="PTHR33608">
    <property type="entry name" value="BLL2464 PROTEIN"/>
    <property type="match status" value="1"/>
</dbReference>
<feature type="domain" description="DUF58" evidence="1">
    <location>
        <begin position="71"/>
        <end position="297"/>
    </location>
</feature>
<evidence type="ECO:0000313" key="2">
    <source>
        <dbReference type="EMBL" id="SMQ63445.1"/>
    </source>
</evidence>
<sequence length="327" mass="36979">MALSTTSAPATTASDWLEAMHASGIQLGLAELMYYHSKLPAFRQHARRKPPRGTSGGILSKQKGRGMEFDEVRHYQPGDDIRAIDWRVTARTGSTHTKLYREEQERPVFIVTDLSASMLFGTELLFKSVQAAHLAAALAWRAQQRGDRIGGIVGNGFSHSELKPQGRHQGVMRYIHALLDSHQQSYQHWQQRQQSPKSMLTDSLQRLSQLARPGSEIYLISDFVNVSAAQLKFARALQQHCQVRAFIISDPFEHQLPAQAARGKLELSDLHQHQQTLDLNHAGQRQQYQAAAAEQQRQITSELQRFAISYQHVSAARALEQQWQEIM</sequence>
<dbReference type="OrthoDB" id="9776116at2"/>
<organism evidence="2 3">
    <name type="scientific">Pseudidiomarina planktonica</name>
    <dbReference type="NCBI Taxonomy" id="1323738"/>
    <lineage>
        <taxon>Bacteria</taxon>
        <taxon>Pseudomonadati</taxon>
        <taxon>Pseudomonadota</taxon>
        <taxon>Gammaproteobacteria</taxon>
        <taxon>Alteromonadales</taxon>
        <taxon>Idiomarinaceae</taxon>
        <taxon>Pseudidiomarina</taxon>
    </lineage>
</organism>
<proteinExistence type="predicted"/>
<dbReference type="AlphaFoldDB" id="A0A1Y6ELF4"/>
<keyword evidence="3" id="KW-1185">Reference proteome</keyword>
<evidence type="ECO:0000259" key="1">
    <source>
        <dbReference type="Pfam" id="PF01882"/>
    </source>
</evidence>
<protein>
    <recommendedName>
        <fullName evidence="1">DUF58 domain-containing protein</fullName>
    </recommendedName>
</protein>
<dbReference type="InterPro" id="IPR002881">
    <property type="entry name" value="DUF58"/>
</dbReference>
<dbReference type="Pfam" id="PF01882">
    <property type="entry name" value="DUF58"/>
    <property type="match status" value="1"/>
</dbReference>